<evidence type="ECO:0000313" key="6">
    <source>
        <dbReference type="Proteomes" id="UP001642483"/>
    </source>
</evidence>
<evidence type="ECO:0000313" key="5">
    <source>
        <dbReference type="EMBL" id="CAK8673079.1"/>
    </source>
</evidence>
<evidence type="ECO:0000256" key="1">
    <source>
        <dbReference type="ARBA" id="ARBA00004496"/>
    </source>
</evidence>
<dbReference type="Proteomes" id="UP001642483">
    <property type="component" value="Unassembled WGS sequence"/>
</dbReference>
<feature type="compositionally biased region" description="Basic and acidic residues" evidence="4">
    <location>
        <begin position="882"/>
        <end position="892"/>
    </location>
</feature>
<accession>A0ABP0F028</accession>
<gene>
    <name evidence="5" type="ORF">CVLEPA_LOCUS2864</name>
</gene>
<organism evidence="5 6">
    <name type="scientific">Clavelina lepadiformis</name>
    <name type="common">Light-bulb sea squirt</name>
    <name type="synonym">Ascidia lepadiformis</name>
    <dbReference type="NCBI Taxonomy" id="159417"/>
    <lineage>
        <taxon>Eukaryota</taxon>
        <taxon>Metazoa</taxon>
        <taxon>Chordata</taxon>
        <taxon>Tunicata</taxon>
        <taxon>Ascidiacea</taxon>
        <taxon>Aplousobranchia</taxon>
        <taxon>Clavelinidae</taxon>
        <taxon>Clavelina</taxon>
    </lineage>
</organism>
<dbReference type="InterPro" id="IPR036723">
    <property type="entry name" value="Alpha-catenin/vinculin-like_sf"/>
</dbReference>
<dbReference type="PANTHER" id="PTHR46342">
    <property type="entry name" value="ALPHA-CATULIN"/>
    <property type="match status" value="1"/>
</dbReference>
<feature type="region of interest" description="Disordered" evidence="4">
    <location>
        <begin position="882"/>
        <end position="916"/>
    </location>
</feature>
<evidence type="ECO:0000256" key="2">
    <source>
        <dbReference type="ARBA" id="ARBA00008376"/>
    </source>
</evidence>
<comment type="subcellular location">
    <subcellularLocation>
        <location evidence="1">Cytoplasm</location>
    </subcellularLocation>
</comment>
<proteinExistence type="inferred from homology"/>
<evidence type="ECO:0000256" key="4">
    <source>
        <dbReference type="SAM" id="MobiDB-lite"/>
    </source>
</evidence>
<dbReference type="InterPro" id="IPR030045">
    <property type="entry name" value="CTNNAL1"/>
</dbReference>
<comment type="similarity">
    <text evidence="2">Belongs to the vinculin/alpha-catenin family.</text>
</comment>
<feature type="compositionally biased region" description="Polar residues" evidence="4">
    <location>
        <begin position="124"/>
        <end position="134"/>
    </location>
</feature>
<dbReference type="Gene3D" id="1.20.120.230">
    <property type="entry name" value="Alpha-catenin/vinculin-like"/>
    <property type="match status" value="3"/>
</dbReference>
<keyword evidence="6" id="KW-1185">Reference proteome</keyword>
<protein>
    <submittedName>
        <fullName evidence="5">Uncharacterized protein</fullName>
    </submittedName>
</protein>
<feature type="region of interest" description="Disordered" evidence="4">
    <location>
        <begin position="120"/>
        <end position="140"/>
    </location>
</feature>
<feature type="compositionally biased region" description="Low complexity" evidence="4">
    <location>
        <begin position="901"/>
        <end position="916"/>
    </location>
</feature>
<dbReference type="SUPFAM" id="SSF47220">
    <property type="entry name" value="alpha-catenin/vinculin-like"/>
    <property type="match status" value="1"/>
</dbReference>
<feature type="region of interest" description="Disordered" evidence="4">
    <location>
        <begin position="838"/>
        <end position="868"/>
    </location>
</feature>
<dbReference type="PANTHER" id="PTHR46342:SF1">
    <property type="entry name" value="ALPHA-CATULIN"/>
    <property type="match status" value="1"/>
</dbReference>
<name>A0ABP0F028_CLALP</name>
<evidence type="ECO:0000256" key="3">
    <source>
        <dbReference type="ARBA" id="ARBA00022490"/>
    </source>
</evidence>
<keyword evidence="3" id="KW-0963">Cytoplasm</keyword>
<reference evidence="5 6" key="1">
    <citation type="submission" date="2024-02" db="EMBL/GenBank/DDBJ databases">
        <authorList>
            <person name="Daric V."/>
            <person name="Darras S."/>
        </authorList>
    </citation>
    <scope>NUCLEOTIDE SEQUENCE [LARGE SCALE GENOMIC DNA]</scope>
</reference>
<dbReference type="Pfam" id="PF01044">
    <property type="entry name" value="Vinculin"/>
    <property type="match status" value="1"/>
</dbReference>
<dbReference type="InterPro" id="IPR006077">
    <property type="entry name" value="Vinculin/catenin"/>
</dbReference>
<sequence>MWQETNIGTSEMSNKDNIRNEINKCIESIPTKPIENTVRPILHQIIALLRQRGCIDTNLPIKPVSIDQTIHVVSKTVTEVIQSGRKAANSDQNLKQELENACDVAQSSGDTLCRFLTQKPRQGLSPSSSQTGTDSGVEDIDDEYGSEILRYLCKDGERNSVRNWILNESKTSSRRHNADSLLRSLSRDDASSTRSFSDDDIKKSELSSVCLSLMTSLVDVLILADQSAVQDVVTSVKKVANSLEQIEQSRDFHDFMAEFREFGNRLVTLAHETGSRQKELRRDTDRVHMEGSRSVLEKGTSLLLSTSKICFRHPNSCLARQCRNQCLERMKTALVRIENIVLLPVRDRQEEVTPSSTKRKLLKMNNSLTKQIAKCSIEKKTSFVEMNSGTAFQLMTQLQAEINRTSDERMTDDYDLTQRNGPSKFVQIENLVRKMLEIADDFTDCAYTRHEQRLQILEASTSIKSALNNWIKEREEKAAFQDALQDFTNSLQIAALVQLNEVNNKLKVRGTPNCDVINAIDQLISHVQIPGSRKKGSRQYFEKFREFTNEVFEAFSLARQCLSNPAGLVAAAHVIDSINYLNQQITTSYHIVQSLPDSTPAVEQLLDIIQRYKSTIASETVSIASSITKHNGEEIVSCSEGSSKIEESTKQIISSNTNDQADAVKLGLDIKLLSTQCRVEHSHWTSLPKIEQTTSLLRLVRKISASAWSVYHFTRGDPPLHTTADLFHCASELIADAEEFSRSSRRYLEEKEAAVRVPALYTDAISTALLIPVTCHRSQALISRMNATNKAAIFSKVIGTLQNVKKVLELVTKLAMSSHSVALKLTFLPSLSEHRAKSLVTPRRTLSRSGSATPRSRTRSQSRGRPVQCQCRMVKLNQKCTRPSEQKCERTTKNANKSTGQGSSRSARLLSRSQSLSHSQKMSKFLTCVKLSADD</sequence>
<dbReference type="EMBL" id="CAWYQH010000002">
    <property type="protein sequence ID" value="CAK8673079.1"/>
    <property type="molecule type" value="Genomic_DNA"/>
</dbReference>
<comment type="caution">
    <text evidence="5">The sequence shown here is derived from an EMBL/GenBank/DDBJ whole genome shotgun (WGS) entry which is preliminary data.</text>
</comment>